<keyword evidence="3" id="KW-1185">Reference proteome</keyword>
<accession>A0A3S8U7M4</accession>
<feature type="chain" id="PRO_5019188409" evidence="1">
    <location>
        <begin position="29"/>
        <end position="147"/>
    </location>
</feature>
<proteinExistence type="predicted"/>
<dbReference type="EMBL" id="CP034328">
    <property type="protein sequence ID" value="AZL59611.1"/>
    <property type="molecule type" value="Genomic_DNA"/>
</dbReference>
<organism evidence="2 3">
    <name type="scientific">Tabrizicola piscis</name>
    <dbReference type="NCBI Taxonomy" id="2494374"/>
    <lineage>
        <taxon>Bacteria</taxon>
        <taxon>Pseudomonadati</taxon>
        <taxon>Pseudomonadota</taxon>
        <taxon>Alphaproteobacteria</taxon>
        <taxon>Rhodobacterales</taxon>
        <taxon>Paracoccaceae</taxon>
        <taxon>Tabrizicola</taxon>
    </lineage>
</organism>
<sequence>MPKLSLPTIALALTGALLLTGCTETMMAGGTGSDSGAVASLRSKGFKPTARDSGGQIIAMTYSGPVTSAVVCGAKGKPKGPITPQMTDLDGTAKRATLDAYVILNDGRVVSGIYALVLRAKGKMPEGIDFAPGESKAFASGLTCTNT</sequence>
<dbReference type="RefSeq" id="WP_125325806.1">
    <property type="nucleotide sequence ID" value="NZ_CP034328.1"/>
</dbReference>
<dbReference type="PROSITE" id="PS51257">
    <property type="entry name" value="PROKAR_LIPOPROTEIN"/>
    <property type="match status" value="1"/>
</dbReference>
<reference evidence="2 3" key="1">
    <citation type="submission" date="2018-12" db="EMBL/GenBank/DDBJ databases">
        <title>Complete genome sequencing of Tabrizicola sp. K13M18.</title>
        <authorList>
            <person name="Bae J.-W."/>
        </authorList>
    </citation>
    <scope>NUCLEOTIDE SEQUENCE [LARGE SCALE GENOMIC DNA]</scope>
    <source>
        <strain evidence="2 3">K13M18</strain>
    </source>
</reference>
<dbReference type="Proteomes" id="UP000282002">
    <property type="component" value="Chromosome"/>
</dbReference>
<evidence type="ECO:0000313" key="2">
    <source>
        <dbReference type="EMBL" id="AZL59611.1"/>
    </source>
</evidence>
<feature type="signal peptide" evidence="1">
    <location>
        <begin position="1"/>
        <end position="28"/>
    </location>
</feature>
<evidence type="ECO:0000313" key="3">
    <source>
        <dbReference type="Proteomes" id="UP000282002"/>
    </source>
</evidence>
<name>A0A3S8U7M4_9RHOB</name>
<gene>
    <name evidence="2" type="ORF">EI545_12665</name>
</gene>
<dbReference type="KEGG" id="taw:EI545_12665"/>
<keyword evidence="1" id="KW-0732">Signal</keyword>
<dbReference type="AlphaFoldDB" id="A0A3S8U7M4"/>
<protein>
    <submittedName>
        <fullName evidence="2">Uncharacterized protein</fullName>
    </submittedName>
</protein>
<evidence type="ECO:0000256" key="1">
    <source>
        <dbReference type="SAM" id="SignalP"/>
    </source>
</evidence>